<dbReference type="HOGENOM" id="CLU_138004_0_0_6"/>
<feature type="signal peptide" evidence="1">
    <location>
        <begin position="1"/>
        <end position="21"/>
    </location>
</feature>
<protein>
    <recommendedName>
        <fullName evidence="4">DUF4410 domain-containing protein</fullName>
    </recommendedName>
</protein>
<dbReference type="RefSeq" id="WP_008316443.1">
    <property type="nucleotide sequence ID" value="NZ_KB372783.1"/>
</dbReference>
<evidence type="ECO:0000313" key="2">
    <source>
        <dbReference type="EMBL" id="ELV07463.1"/>
    </source>
</evidence>
<dbReference type="EMBL" id="AOBV01000010">
    <property type="protein sequence ID" value="ELV07463.1"/>
    <property type="molecule type" value="Genomic_DNA"/>
</dbReference>
<evidence type="ECO:0008006" key="4">
    <source>
        <dbReference type="Google" id="ProtNLM"/>
    </source>
</evidence>
<accession>L8XTX3</accession>
<dbReference type="PROSITE" id="PS51257">
    <property type="entry name" value="PROKAR_LIPOPROTEIN"/>
    <property type="match status" value="1"/>
</dbReference>
<reference evidence="2 3" key="1">
    <citation type="journal article" date="2013" name="Genome Announc.">
        <title>Complete Genome Sequence of Wohlfahrtiimonas chitiniclastica Strain SH04, Isolated from Chrysomya megacephala Collected from Pudong International Airport in China.</title>
        <authorList>
            <person name="Cao X.M."/>
            <person name="Chen T."/>
            <person name="Xu L.Z."/>
            <person name="Yao L.S."/>
            <person name="Qi J."/>
            <person name="Zhang X.L."/>
            <person name="Yan Q.L."/>
            <person name="Deng Y.H."/>
            <person name="Guo T.Y."/>
            <person name="Wang J."/>
            <person name="Hu K.X."/>
            <person name="Xu B.L."/>
        </authorList>
    </citation>
    <scope>NUCLEOTIDE SEQUENCE [LARGE SCALE GENOMIC DNA]</scope>
    <source>
        <strain evidence="2 3">SH04</strain>
    </source>
</reference>
<keyword evidence="3" id="KW-1185">Reference proteome</keyword>
<dbReference type="InterPro" id="IPR025522">
    <property type="entry name" value="DUF4410"/>
</dbReference>
<organism evidence="2 3">
    <name type="scientific">Wohlfahrtiimonas chitiniclastica SH04</name>
    <dbReference type="NCBI Taxonomy" id="1261130"/>
    <lineage>
        <taxon>Bacteria</taxon>
        <taxon>Pseudomonadati</taxon>
        <taxon>Pseudomonadota</taxon>
        <taxon>Gammaproteobacteria</taxon>
        <taxon>Cardiobacteriales</taxon>
        <taxon>Ignatzschineriaceae</taxon>
        <taxon>Wohlfahrtiimonas</taxon>
    </lineage>
</organism>
<dbReference type="PATRIC" id="fig|1261130.3.peg.1611"/>
<evidence type="ECO:0000313" key="3">
    <source>
        <dbReference type="Proteomes" id="UP000011617"/>
    </source>
</evidence>
<feature type="chain" id="PRO_5003997833" description="DUF4410 domain-containing protein" evidence="1">
    <location>
        <begin position="22"/>
        <end position="163"/>
    </location>
</feature>
<comment type="caution">
    <text evidence="2">The sequence shown here is derived from an EMBL/GenBank/DDBJ whole genome shotgun (WGS) entry which is preliminary data.</text>
</comment>
<evidence type="ECO:0000256" key="1">
    <source>
        <dbReference type="SAM" id="SignalP"/>
    </source>
</evidence>
<sequence>MKKLILALSLTGILCACSTMNTNHVKHSTQTDATQTSYMVEPSGGTEYDLYFEEALKTALKNAHIDEQSVTYDTIIKYDINMDEGSRALRYFVGFGAGKARALIEVKIINRKDHKELATLHSEATLSMGAFGGDTKGILDNAAIDIVQKIKLMNIFKRAGAKI</sequence>
<dbReference type="OrthoDB" id="5678999at2"/>
<keyword evidence="1" id="KW-0732">Signal</keyword>
<dbReference type="Pfam" id="PF14366">
    <property type="entry name" value="DUF4410"/>
    <property type="match status" value="1"/>
</dbReference>
<dbReference type="AlphaFoldDB" id="L8XTX3"/>
<gene>
    <name evidence="2" type="ORF">F387_01580</name>
</gene>
<dbReference type="Proteomes" id="UP000011617">
    <property type="component" value="Unassembled WGS sequence"/>
</dbReference>
<proteinExistence type="predicted"/>
<name>L8XTX3_9GAMM</name>